<keyword evidence="4" id="KW-1185">Reference proteome</keyword>
<protein>
    <submittedName>
        <fullName evidence="2">Uncharacterized protein</fullName>
    </submittedName>
</protein>
<dbReference type="Proteomes" id="UP000291917">
    <property type="component" value="Unassembled WGS sequence"/>
</dbReference>
<dbReference type="EMBL" id="RCXL01000012">
    <property type="protein sequence ID" value="RYT73777.1"/>
    <property type="molecule type" value="Genomic_DNA"/>
</dbReference>
<comment type="caution">
    <text evidence="2">The sequence shown here is derived from an EMBL/GenBank/DDBJ whole genome shotgun (WGS) entry which is preliminary data.</text>
</comment>
<dbReference type="AlphaFoldDB" id="A0A4Q5GY57"/>
<dbReference type="RefSeq" id="WP_130088955.1">
    <property type="nucleotide sequence ID" value="NZ_RCXL01000012.1"/>
</dbReference>
<dbReference type="EMBL" id="VVZX01000011">
    <property type="protein sequence ID" value="KAA5273857.1"/>
    <property type="molecule type" value="Genomic_DNA"/>
</dbReference>
<reference evidence="2 3" key="2">
    <citation type="journal article" date="2019" name="Science, e1252229">
        <title>Invertible promoters mediate bacterial phase variation, antibiotic resistance, and host adaptation in the gut.</title>
        <authorList>
            <person name="Jiang X."/>
            <person name="Hall A.B."/>
            <person name="Arthur T.D."/>
            <person name="Plichta D.R."/>
            <person name="Covington C.T."/>
            <person name="Poyet M."/>
            <person name="Crothers J."/>
            <person name="Moses P.L."/>
            <person name="Tolonen A.C."/>
            <person name="Vlamakis H."/>
            <person name="Alm E.J."/>
            <person name="Xavier R.J."/>
        </authorList>
    </citation>
    <scope>NUCLEOTIDE SEQUENCE [LARGE SCALE GENOMIC DNA]</scope>
    <source>
        <strain evidence="3">bj_0095</strain>
        <strain evidence="2">Bj_0095</strain>
    </source>
</reference>
<dbReference type="Proteomes" id="UP000335496">
    <property type="component" value="Unassembled WGS sequence"/>
</dbReference>
<gene>
    <name evidence="2" type="ORF">EAJ03_09115</name>
    <name evidence="1" type="ORF">F2Z23_09675</name>
</gene>
<proteinExistence type="predicted"/>
<evidence type="ECO:0000313" key="3">
    <source>
        <dbReference type="Proteomes" id="UP000291917"/>
    </source>
</evidence>
<sequence length="193" mass="22454">MSNTDYLTLLTEAHDFTVRNLYGGTSHCTTGLCLKQYDDASIREACKLVQNMLAAVHPFFICNKCHFICLGANKLLLNNHFQPVLTTGYILLNHCEKEYYTGREELFKQLKEIQRPMKLQYHVWLTLGDYIIDPTYTTTHRILNPDTYPQQESYDNRIILFKHTAGLFEFGNDTLEYIPQLTGASLFEHQMFL</sequence>
<organism evidence="2 3">
    <name type="scientific">Bacteroides eggerthii</name>
    <dbReference type="NCBI Taxonomy" id="28111"/>
    <lineage>
        <taxon>Bacteria</taxon>
        <taxon>Pseudomonadati</taxon>
        <taxon>Bacteroidota</taxon>
        <taxon>Bacteroidia</taxon>
        <taxon>Bacteroidales</taxon>
        <taxon>Bacteroidaceae</taxon>
        <taxon>Bacteroides</taxon>
    </lineage>
</organism>
<name>A0A4Q5GY57_9BACE</name>
<evidence type="ECO:0000313" key="2">
    <source>
        <dbReference type="EMBL" id="RYT73777.1"/>
    </source>
</evidence>
<accession>A0A4Q5GY57</accession>
<evidence type="ECO:0000313" key="4">
    <source>
        <dbReference type="Proteomes" id="UP000335496"/>
    </source>
</evidence>
<evidence type="ECO:0000313" key="1">
    <source>
        <dbReference type="EMBL" id="KAA5273857.1"/>
    </source>
</evidence>
<reference evidence="1 4" key="1">
    <citation type="journal article" date="2019" name="Nat. Med.">
        <title>A library of human gut bacterial isolates paired with longitudinal multiomics data enables mechanistic microbiome research.</title>
        <authorList>
            <person name="Poyet M."/>
            <person name="Groussin M."/>
            <person name="Gibbons S.M."/>
            <person name="Avila-Pacheco J."/>
            <person name="Jiang X."/>
            <person name="Kearney S.M."/>
            <person name="Perrotta A.R."/>
            <person name="Berdy B."/>
            <person name="Zhao S."/>
            <person name="Lieberman T.D."/>
            <person name="Swanson P.K."/>
            <person name="Smith M."/>
            <person name="Roesemann S."/>
            <person name="Alexander J.E."/>
            <person name="Rich S.A."/>
            <person name="Livny J."/>
            <person name="Vlamakis H."/>
            <person name="Clish C."/>
            <person name="Bullock K."/>
            <person name="Deik A."/>
            <person name="Scott J."/>
            <person name="Pierce K.A."/>
            <person name="Xavier R.J."/>
            <person name="Alm E.J."/>
        </authorList>
    </citation>
    <scope>NUCLEOTIDE SEQUENCE [LARGE SCALE GENOMIC DNA]</scope>
    <source>
        <strain evidence="1 4">BIOML-A1</strain>
    </source>
</reference>